<accession>A0A8J2KIB3</accession>
<keyword evidence="1" id="KW-0175">Coiled coil</keyword>
<feature type="region of interest" description="Disordered" evidence="2">
    <location>
        <begin position="1"/>
        <end position="104"/>
    </location>
</feature>
<feature type="region of interest" description="Disordered" evidence="2">
    <location>
        <begin position="924"/>
        <end position="970"/>
    </location>
</feature>
<feature type="coiled-coil region" evidence="1">
    <location>
        <begin position="1043"/>
        <end position="1070"/>
    </location>
</feature>
<dbReference type="PANTHER" id="PTHR16267:SF11">
    <property type="entry name" value="STUMPS, ISOFORM E"/>
    <property type="match status" value="1"/>
</dbReference>
<dbReference type="GO" id="GO:0005104">
    <property type="term" value="F:fibroblast growth factor receptor binding"/>
    <property type="evidence" value="ECO:0007669"/>
    <property type="project" value="TreeGrafter"/>
</dbReference>
<feature type="compositionally biased region" description="Polar residues" evidence="2">
    <location>
        <begin position="1"/>
        <end position="17"/>
    </location>
</feature>
<feature type="region of interest" description="Disordered" evidence="2">
    <location>
        <begin position="1203"/>
        <end position="1318"/>
    </location>
</feature>
<feature type="compositionally biased region" description="Polar residues" evidence="2">
    <location>
        <begin position="40"/>
        <end position="57"/>
    </location>
</feature>
<dbReference type="Pfam" id="PF14545">
    <property type="entry name" value="DBB"/>
    <property type="match status" value="1"/>
</dbReference>
<evidence type="ECO:0000313" key="4">
    <source>
        <dbReference type="EMBL" id="CAG7816922.1"/>
    </source>
</evidence>
<organism evidence="4 5">
    <name type="scientific">Allacma fusca</name>
    <dbReference type="NCBI Taxonomy" id="39272"/>
    <lineage>
        <taxon>Eukaryota</taxon>
        <taxon>Metazoa</taxon>
        <taxon>Ecdysozoa</taxon>
        <taxon>Arthropoda</taxon>
        <taxon>Hexapoda</taxon>
        <taxon>Collembola</taxon>
        <taxon>Symphypleona</taxon>
        <taxon>Sminthuridae</taxon>
        <taxon>Allacma</taxon>
    </lineage>
</organism>
<dbReference type="SMART" id="SM01282">
    <property type="entry name" value="DBB"/>
    <property type="match status" value="1"/>
</dbReference>
<evidence type="ECO:0000256" key="2">
    <source>
        <dbReference type="SAM" id="MobiDB-lite"/>
    </source>
</evidence>
<feature type="region of interest" description="Disordered" evidence="2">
    <location>
        <begin position="778"/>
        <end position="809"/>
    </location>
</feature>
<feature type="compositionally biased region" description="Low complexity" evidence="2">
    <location>
        <begin position="72"/>
        <end position="87"/>
    </location>
</feature>
<dbReference type="EMBL" id="CAJVCH010382132">
    <property type="protein sequence ID" value="CAG7816922.1"/>
    <property type="molecule type" value="Genomic_DNA"/>
</dbReference>
<proteinExistence type="predicted"/>
<comment type="caution">
    <text evidence="4">The sequence shown here is derived from an EMBL/GenBank/DDBJ whole genome shotgun (WGS) entry which is preliminary data.</text>
</comment>
<keyword evidence="5" id="KW-1185">Reference proteome</keyword>
<evidence type="ECO:0000256" key="1">
    <source>
        <dbReference type="SAM" id="Coils"/>
    </source>
</evidence>
<evidence type="ECO:0000259" key="3">
    <source>
        <dbReference type="PROSITE" id="PS51376"/>
    </source>
</evidence>
<dbReference type="PANTHER" id="PTHR16267">
    <property type="entry name" value="BANK1/PIK3AP1 FAMILY MEMBER"/>
    <property type="match status" value="1"/>
</dbReference>
<feature type="region of interest" description="Disordered" evidence="2">
    <location>
        <begin position="271"/>
        <end position="302"/>
    </location>
</feature>
<reference evidence="4" key="1">
    <citation type="submission" date="2021-06" db="EMBL/GenBank/DDBJ databases">
        <authorList>
            <person name="Hodson N. C."/>
            <person name="Mongue J. A."/>
            <person name="Jaron S. K."/>
        </authorList>
    </citation>
    <scope>NUCLEOTIDE SEQUENCE</scope>
</reference>
<gene>
    <name evidence="4" type="ORF">AFUS01_LOCUS27516</name>
</gene>
<feature type="domain" description="DBB" evidence="3">
    <location>
        <begin position="515"/>
        <end position="649"/>
    </location>
</feature>
<name>A0A8J2KIB3_9HEXA</name>
<feature type="region of interest" description="Disordered" evidence="2">
    <location>
        <begin position="1084"/>
        <end position="1128"/>
    </location>
</feature>
<dbReference type="OrthoDB" id="8192811at2759"/>
<feature type="compositionally biased region" description="Acidic residues" evidence="2">
    <location>
        <begin position="786"/>
        <end position="798"/>
    </location>
</feature>
<dbReference type="GO" id="GO:0005068">
    <property type="term" value="F:transmembrane receptor protein tyrosine kinase adaptor activity"/>
    <property type="evidence" value="ECO:0007669"/>
    <property type="project" value="TreeGrafter"/>
</dbReference>
<dbReference type="Proteomes" id="UP000708208">
    <property type="component" value="Unassembled WGS sequence"/>
</dbReference>
<evidence type="ECO:0000313" key="5">
    <source>
        <dbReference type="Proteomes" id="UP000708208"/>
    </source>
</evidence>
<dbReference type="GO" id="GO:0005829">
    <property type="term" value="C:cytosol"/>
    <property type="evidence" value="ECO:0007669"/>
    <property type="project" value="TreeGrafter"/>
</dbReference>
<sequence>MPFLQGNASSGSSPSQEFSKKRAFGFQGKLPHPFWKSKSKNSVCSESQGSVSTTSDIGSPPFTPDSSLSIYTNSVDSDCSNSSTNSNQVSPKNSMLPGMSKGHKVSGALEDQLSTYSYNNDCERYAANMFYDMGDASSFECRVPVDRPRNISVPLTPPFERDGVHSYYNNSTFTTFPSPRRHSVGYSSSYSSSLSSNQSNASCSKREEMIELMPLQCSSGQDGYLIPISGSSRRSNQLGKKNFYVNDCVTNAVVEVDVHVSDPSELTSIDETMSLGQGTRTDSYSLSTGESLPASNDSGSTATIVSPTEQAHISRDRMLPLSMSRILLAASDCEPFCSLCAATAVPTSTKTAVMDVAIISCQECFFSRVISDKIRVFFERMVTPDNQRIDITLQVYDLRDLDNHAVAAEVHRAKVQIVIISNHFLEKLRHEASSRKKLSPVNRALRSKRVIAILTGTSAAEISEFNQAGLVRFNEWFTLELRSASKIDGEFCKKFTDQVVKIYNVELSNNSNFSVFPKKATRNQPKIVVMLKKPLGSEDIIRVEFARGRETSVLNNVVPANPYTAIIRIPECLCTDKTSLLEVTLFINKQKLGTKLVKYEFQAKSSEEDIIERMTKAVPGFRKLLDDHISNTLSKNFRACTDWSLDPDLELMNDVLVTKGDDFPTLMHFSAYYGLEQTVWTLLDEADGFEQCGLRNDVNETPLDIAQGNVGTIIKDYQEMAMSCKAFQFVKDLVARNSDDAGKIFGEEGEISAGQNQDVTKTNDTELTQDNLCELNCTHSRNELDPPSESEDVGETLEEEQKHGDDDNCDEAFSEDPEFVTPGNMYTNITPEAGVTVDFKGRLERRKNSFLKRKNLRRELRSPQVNYANINPESLVTGASNVTSQNKQVPQPPFLPANLAVVPNTSMVDDGYDFPRLDAYEIPPPGARPVNQSMTTPATIIPKPGRDIRPDSSGYIPMKSPESSPSDRPLEEVVSSMLNGDRQAYQHTSADQLGSIPAVSSKLHPDEDLIEIMNDFKKNTCSMKQLELLFEHWKKRSDVKMSYQERQARLKQMRMEYNQIQEKLNRGQRRPSVLDRVLHFFNTGRKKSSKSGSSTPPTPEGSSIYSDQPPRKLSPNNSKRKISTTSDQTSIGSIYSYTTERPSLDSSVTNQERQVPWVNPMTRKCVGSYVNPQVLKPAEIPQPHFDRSPPVLPVACENANQFPYYKEPPPPRPFKSNCKVSPTSSQPSVVEDSSPPRSPKTASQNGGKDICPIEKGSPPPLPPPRTEKASPFRSTNYTKKGPDGSVISDRNNDGSWILPATNGLSSAKQPYENAVISE</sequence>
<protein>
    <recommendedName>
        <fullName evidence="3">DBB domain-containing protein</fullName>
    </recommendedName>
</protein>
<dbReference type="InterPro" id="IPR052446">
    <property type="entry name" value="B-cell_PI3K-Signaling_Adptrs"/>
</dbReference>
<dbReference type="InterPro" id="IPR017893">
    <property type="entry name" value="DBB_domain"/>
</dbReference>
<dbReference type="PROSITE" id="PS51376">
    <property type="entry name" value="DBB"/>
    <property type="match status" value="1"/>
</dbReference>
<feature type="compositionally biased region" description="Polar residues" evidence="2">
    <location>
        <begin position="1218"/>
        <end position="1228"/>
    </location>
</feature>
<feature type="compositionally biased region" description="Low complexity" evidence="2">
    <location>
        <begin position="1090"/>
        <end position="1103"/>
    </location>
</feature>